<reference evidence="1 2" key="1">
    <citation type="submission" date="2017-05" db="EMBL/GenBank/DDBJ databases">
        <title>Lactobacillus nurukis nov., sp. nov., isolated from nuruk.</title>
        <authorList>
            <person name="Kim S.-J."/>
        </authorList>
    </citation>
    <scope>NUCLEOTIDE SEQUENCE [LARGE SCALE GENOMIC DNA]</scope>
    <source>
        <strain evidence="1 2">SYF10-1a</strain>
    </source>
</reference>
<dbReference type="OrthoDB" id="2317031at2"/>
<accession>A0A2N7ARP2</accession>
<dbReference type="EMBL" id="NIPR01000052">
    <property type="protein sequence ID" value="PMD68021.1"/>
    <property type="molecule type" value="Genomic_DNA"/>
</dbReference>
<gene>
    <name evidence="1" type="ORF">CBP76_10450</name>
</gene>
<proteinExistence type="predicted"/>
<organism evidence="1 2">
    <name type="scientific">Companilactobacillus nuruki</name>
    <dbReference type="NCBI Taxonomy" id="1993540"/>
    <lineage>
        <taxon>Bacteria</taxon>
        <taxon>Bacillati</taxon>
        <taxon>Bacillota</taxon>
        <taxon>Bacilli</taxon>
        <taxon>Lactobacillales</taxon>
        <taxon>Lactobacillaceae</taxon>
        <taxon>Companilactobacillus</taxon>
    </lineage>
</organism>
<name>A0A2N7ARP2_9LACO</name>
<keyword evidence="2" id="KW-1185">Reference proteome</keyword>
<protein>
    <submittedName>
        <fullName evidence="1">Uncharacterized protein</fullName>
    </submittedName>
</protein>
<evidence type="ECO:0000313" key="2">
    <source>
        <dbReference type="Proteomes" id="UP000235649"/>
    </source>
</evidence>
<dbReference type="Proteomes" id="UP000235649">
    <property type="component" value="Unassembled WGS sequence"/>
</dbReference>
<sequence length="81" mass="8997">MLINKIEDLKKASSESKPNFEVIGEAFDFCQQVLQAQVSGSGTDWSIAATGGWLALVTGLNHKIHRIFMSKEKRTKKTCDI</sequence>
<dbReference type="AlphaFoldDB" id="A0A2N7ARP2"/>
<dbReference type="RefSeq" id="WP_102196816.1">
    <property type="nucleotide sequence ID" value="NZ_NIPR01000052.1"/>
</dbReference>
<comment type="caution">
    <text evidence="1">The sequence shown here is derived from an EMBL/GenBank/DDBJ whole genome shotgun (WGS) entry which is preliminary data.</text>
</comment>
<evidence type="ECO:0000313" key="1">
    <source>
        <dbReference type="EMBL" id="PMD68021.1"/>
    </source>
</evidence>